<dbReference type="GO" id="GO:0051213">
    <property type="term" value="F:dioxygenase activity"/>
    <property type="evidence" value="ECO:0007669"/>
    <property type="project" value="UniProtKB-KW"/>
</dbReference>
<keyword evidence="2" id="KW-0223">Dioxygenase</keyword>
<keyword evidence="3" id="KW-1185">Reference proteome</keyword>
<protein>
    <submittedName>
        <fullName evidence="2">Phytanoyl-CoA dioxygenase family protein</fullName>
    </submittedName>
</protein>
<name>A0ABZ0THV5_9SPHI</name>
<dbReference type="RefSeq" id="WP_321561919.1">
    <property type="nucleotide sequence ID" value="NZ_CP139558.1"/>
</dbReference>
<gene>
    <name evidence="2" type="ORF">SNE25_25885</name>
</gene>
<reference evidence="2 3" key="1">
    <citation type="submission" date="2023-11" db="EMBL/GenBank/DDBJ databases">
        <title>Analysis of the Genomes of Mucilaginibacter gossypii cycad 4 and M. sabulilitoris SNA2: microbes with the potential for plant growth promotion.</title>
        <authorList>
            <person name="Hirsch A.M."/>
            <person name="Humm E."/>
            <person name="Rubbi M."/>
            <person name="Del Vecchio G."/>
            <person name="Ha S.M."/>
            <person name="Pellegrini M."/>
            <person name="Gunsalus R.P."/>
        </authorList>
    </citation>
    <scope>NUCLEOTIDE SEQUENCE [LARGE SCALE GENOMIC DNA]</scope>
    <source>
        <strain evidence="2 3">SNA2</strain>
    </source>
</reference>
<keyword evidence="2" id="KW-0560">Oxidoreductase</keyword>
<dbReference type="Gene3D" id="2.60.120.620">
    <property type="entry name" value="q2cbj1_9rhob like domain"/>
    <property type="match status" value="1"/>
</dbReference>
<proteinExistence type="predicted"/>
<dbReference type="Pfam" id="PF05721">
    <property type="entry name" value="PhyH"/>
    <property type="match status" value="1"/>
</dbReference>
<dbReference type="EMBL" id="CP139558">
    <property type="protein sequence ID" value="WPU92759.1"/>
    <property type="molecule type" value="Genomic_DNA"/>
</dbReference>
<evidence type="ECO:0000313" key="3">
    <source>
        <dbReference type="Proteomes" id="UP001324380"/>
    </source>
</evidence>
<dbReference type="InterPro" id="IPR008775">
    <property type="entry name" value="Phytyl_CoA_dOase-like"/>
</dbReference>
<sequence length="259" mass="29722">MKREEWFNYQKLNAEQLNTFRENGFLIIKKIINPAGITQIQNECMTAWKKEKESFDPDKSWLQNSLLVNIHHQSPAVRDYYFEGPLVDIASQLIGPNIKGATSQLTFKMKGNTKPFGWHQDNGYGELEPYNALTTLTALDDTDRGNGCLWLIPGSHKQGQIRVAQNEEQKKSQSEIIVEADESLAVPMEMKAGDALIFNCWMLHKSDGNYSDSRDRRILFLRYADADAIEVYNGRKPRLGRLVKGTTRFEEVKQFESEL</sequence>
<dbReference type="PANTHER" id="PTHR20883">
    <property type="entry name" value="PHYTANOYL-COA DIOXYGENASE DOMAIN CONTAINING 1"/>
    <property type="match status" value="1"/>
</dbReference>
<comment type="cofactor">
    <cofactor evidence="1">
        <name>Fe(2+)</name>
        <dbReference type="ChEBI" id="CHEBI:29033"/>
    </cofactor>
</comment>
<dbReference type="Proteomes" id="UP001324380">
    <property type="component" value="Chromosome"/>
</dbReference>
<evidence type="ECO:0000313" key="2">
    <source>
        <dbReference type="EMBL" id="WPU92759.1"/>
    </source>
</evidence>
<organism evidence="2 3">
    <name type="scientific">Mucilaginibacter sabulilitoris</name>
    <dbReference type="NCBI Taxonomy" id="1173583"/>
    <lineage>
        <taxon>Bacteria</taxon>
        <taxon>Pseudomonadati</taxon>
        <taxon>Bacteroidota</taxon>
        <taxon>Sphingobacteriia</taxon>
        <taxon>Sphingobacteriales</taxon>
        <taxon>Sphingobacteriaceae</taxon>
        <taxon>Mucilaginibacter</taxon>
    </lineage>
</organism>
<dbReference type="PANTHER" id="PTHR20883:SF48">
    <property type="entry name" value="ECTOINE DIOXYGENASE"/>
    <property type="match status" value="1"/>
</dbReference>
<accession>A0ABZ0THV5</accession>
<evidence type="ECO:0000256" key="1">
    <source>
        <dbReference type="ARBA" id="ARBA00001954"/>
    </source>
</evidence>
<dbReference type="SUPFAM" id="SSF51197">
    <property type="entry name" value="Clavaminate synthase-like"/>
    <property type="match status" value="1"/>
</dbReference>